<keyword evidence="5 6" id="KW-0472">Membrane</keyword>
<dbReference type="PATRIC" id="fig|1454001.3.peg.128"/>
<dbReference type="AlphaFoldDB" id="A0A011NY00"/>
<keyword evidence="8" id="KW-1185">Reference proteome</keyword>
<comment type="subcellular location">
    <subcellularLocation>
        <location evidence="1">Cell membrane</location>
        <topology evidence="1">Multi-pass membrane protein</topology>
    </subcellularLocation>
</comment>
<feature type="transmembrane region" description="Helical" evidence="6">
    <location>
        <begin position="52"/>
        <end position="73"/>
    </location>
</feature>
<sequence>MKPPRYLSWLLAVDGFLFLKAGLIGLSIAAPVGPIGLLCIQRTLAHGARIGFVSGLGAAAADGVYGAVGAFGLAAVTQFFVTLALPLALCGALFLGWMGVQLYRTVPRAQPAGAADGVGAWRAFASVFALTLTNPMTILSFIAVFATIGGSAATTGSAAVIMVLGVFCGSALWWLVLAAAIAGIRQRIGSRALQAINRTAGTFLLGFAVWQLITVFRA</sequence>
<evidence type="ECO:0000256" key="3">
    <source>
        <dbReference type="ARBA" id="ARBA00022692"/>
    </source>
</evidence>
<evidence type="ECO:0000256" key="6">
    <source>
        <dbReference type="SAM" id="Phobius"/>
    </source>
</evidence>
<evidence type="ECO:0000313" key="8">
    <source>
        <dbReference type="Proteomes" id="UP000020218"/>
    </source>
</evidence>
<feature type="transmembrane region" description="Helical" evidence="6">
    <location>
        <begin position="16"/>
        <end position="40"/>
    </location>
</feature>
<dbReference type="GO" id="GO:0005886">
    <property type="term" value="C:plasma membrane"/>
    <property type="evidence" value="ECO:0007669"/>
    <property type="project" value="UniProtKB-SubCell"/>
</dbReference>
<reference evidence="7" key="1">
    <citation type="submission" date="2014-02" db="EMBL/GenBank/DDBJ databases">
        <title>Expanding our view of genomic diversity in Candidatus Accumulibacter clades.</title>
        <authorList>
            <person name="Skennerton C.T."/>
            <person name="Barr J.J."/>
            <person name="Slater F.R."/>
            <person name="Bond P.L."/>
            <person name="Tyson G.W."/>
        </authorList>
    </citation>
    <scope>NUCLEOTIDE SEQUENCE [LARGE SCALE GENOMIC DNA]</scope>
</reference>
<feature type="transmembrane region" description="Helical" evidence="6">
    <location>
        <begin position="158"/>
        <end position="183"/>
    </location>
</feature>
<organism evidence="7 8">
    <name type="scientific">Candidatus Accumulibacter adjunctus</name>
    <dbReference type="NCBI Taxonomy" id="1454001"/>
    <lineage>
        <taxon>Bacteria</taxon>
        <taxon>Pseudomonadati</taxon>
        <taxon>Pseudomonadota</taxon>
        <taxon>Betaproteobacteria</taxon>
        <taxon>Candidatus Accumulibacter</taxon>
    </lineage>
</organism>
<dbReference type="GO" id="GO:0015171">
    <property type="term" value="F:amino acid transmembrane transporter activity"/>
    <property type="evidence" value="ECO:0007669"/>
    <property type="project" value="TreeGrafter"/>
</dbReference>
<evidence type="ECO:0000256" key="5">
    <source>
        <dbReference type="ARBA" id="ARBA00023136"/>
    </source>
</evidence>
<accession>A0A011NY00</accession>
<evidence type="ECO:0000313" key="7">
    <source>
        <dbReference type="EMBL" id="EXI69512.1"/>
    </source>
</evidence>
<keyword evidence="2" id="KW-1003">Cell membrane</keyword>
<feature type="transmembrane region" description="Helical" evidence="6">
    <location>
        <begin position="121"/>
        <end position="146"/>
    </location>
</feature>
<dbReference type="PANTHER" id="PTHR30086">
    <property type="entry name" value="ARGININE EXPORTER PROTEIN ARGO"/>
    <property type="match status" value="1"/>
</dbReference>
<dbReference type="Proteomes" id="UP000020218">
    <property type="component" value="Unassembled WGS sequence"/>
</dbReference>
<proteinExistence type="predicted"/>
<keyword evidence="4 6" id="KW-1133">Transmembrane helix</keyword>
<protein>
    <submittedName>
        <fullName evidence="7">Leucine export protein LeuE</fullName>
    </submittedName>
</protein>
<dbReference type="Pfam" id="PF01810">
    <property type="entry name" value="LysE"/>
    <property type="match status" value="1"/>
</dbReference>
<feature type="transmembrane region" description="Helical" evidence="6">
    <location>
        <begin position="195"/>
        <end position="213"/>
    </location>
</feature>
<evidence type="ECO:0000256" key="2">
    <source>
        <dbReference type="ARBA" id="ARBA00022475"/>
    </source>
</evidence>
<comment type="caution">
    <text evidence="7">The sequence shown here is derived from an EMBL/GenBank/DDBJ whole genome shotgun (WGS) entry which is preliminary data.</text>
</comment>
<evidence type="ECO:0000256" key="1">
    <source>
        <dbReference type="ARBA" id="ARBA00004651"/>
    </source>
</evidence>
<name>A0A011NY00_9PROT</name>
<gene>
    <name evidence="7" type="ORF">AW08_00005</name>
</gene>
<dbReference type="InterPro" id="IPR001123">
    <property type="entry name" value="LeuE-type"/>
</dbReference>
<keyword evidence="3 6" id="KW-0812">Transmembrane</keyword>
<dbReference type="PANTHER" id="PTHR30086:SF20">
    <property type="entry name" value="ARGININE EXPORTER PROTEIN ARGO-RELATED"/>
    <property type="match status" value="1"/>
</dbReference>
<dbReference type="EMBL" id="JFAX01000001">
    <property type="protein sequence ID" value="EXI69512.1"/>
    <property type="molecule type" value="Genomic_DNA"/>
</dbReference>
<feature type="transmembrane region" description="Helical" evidence="6">
    <location>
        <begin position="79"/>
        <end position="100"/>
    </location>
</feature>
<evidence type="ECO:0000256" key="4">
    <source>
        <dbReference type="ARBA" id="ARBA00022989"/>
    </source>
</evidence>